<keyword evidence="1" id="KW-0812">Transmembrane</keyword>
<dbReference type="AlphaFoldDB" id="A0A2N7VSG9"/>
<dbReference type="RefSeq" id="WP_102645590.1">
    <property type="nucleotide sequence ID" value="NZ_PNYA01000009.1"/>
</dbReference>
<feature type="transmembrane region" description="Helical" evidence="1">
    <location>
        <begin position="209"/>
        <end position="233"/>
    </location>
</feature>
<feature type="transmembrane region" description="Helical" evidence="1">
    <location>
        <begin position="33"/>
        <end position="52"/>
    </location>
</feature>
<sequence length="318" mass="33263">MTLKLVHLFWLVGVVLLVVGGMILTDKTHPRRFAAGSFWIIYAAIFLVGDLLPAELVGVLVIAMALIAGFGGVLGAKPKMPNDETRRASAKRLGNLLFVPALTIPVVTVVVTLLAGRLVVGGTPLIEAKNATLIGFGIGCVVALAVACFVTRDSVGQSAREARRLIDALSWAAVLPQMLGMLGLVFADAGVGKAVAHVATAYVNLDYRFVAVAVYCIGMALFTMVMGNGFAAFPVMTGGIGVPILVNVFHGNPAVMVAIGMFSGYCGTLMTPMAANFNMVPAALLELPDKNAVIKAQAPTGAMLLVVNILLLNALMFR</sequence>
<dbReference type="Pfam" id="PF06166">
    <property type="entry name" value="DUF979"/>
    <property type="match status" value="1"/>
</dbReference>
<evidence type="ECO:0000313" key="3">
    <source>
        <dbReference type="Proteomes" id="UP000235616"/>
    </source>
</evidence>
<organism evidence="2 3">
    <name type="scientific">Trinickia dabaoshanensis</name>
    <dbReference type="NCBI Taxonomy" id="564714"/>
    <lineage>
        <taxon>Bacteria</taxon>
        <taxon>Pseudomonadati</taxon>
        <taxon>Pseudomonadota</taxon>
        <taxon>Betaproteobacteria</taxon>
        <taxon>Burkholderiales</taxon>
        <taxon>Burkholderiaceae</taxon>
        <taxon>Trinickia</taxon>
    </lineage>
</organism>
<comment type="caution">
    <text evidence="2">The sequence shown here is derived from an EMBL/GenBank/DDBJ whole genome shotgun (WGS) entry which is preliminary data.</text>
</comment>
<keyword evidence="1" id="KW-1133">Transmembrane helix</keyword>
<feature type="transmembrane region" description="Helical" evidence="1">
    <location>
        <begin position="171"/>
        <end position="189"/>
    </location>
</feature>
<gene>
    <name evidence="2" type="ORF">C0Z18_11765</name>
</gene>
<feature type="transmembrane region" description="Helical" evidence="1">
    <location>
        <begin position="96"/>
        <end position="119"/>
    </location>
</feature>
<feature type="transmembrane region" description="Helical" evidence="1">
    <location>
        <begin position="297"/>
        <end position="317"/>
    </location>
</feature>
<reference evidence="2 3" key="1">
    <citation type="submission" date="2018-01" db="EMBL/GenBank/DDBJ databases">
        <title>Whole genome analyses suggest that Burkholderia sensu lato contains two further novel genera in the rhizoxinica-symbiotica group Mycetohabitans gen. nov., and Trinickia gen. nov.: implications for the evolution of diazotrophy and nodulation in the Burkholderiaceae.</title>
        <authorList>
            <person name="Estrada-de los Santos P."/>
            <person name="Palmer M."/>
            <person name="Chavez-Ramirez B."/>
            <person name="Beukes C."/>
            <person name="Steenkamp E.T."/>
            <person name="Hirsch A.M."/>
            <person name="Manyaka P."/>
            <person name="Maluk M."/>
            <person name="Lafos M."/>
            <person name="Crook M."/>
            <person name="Gross E."/>
            <person name="Simon M.F."/>
            <person name="Bueno dos Reis Junior F."/>
            <person name="Poole P.S."/>
            <person name="Venter S.N."/>
            <person name="James E.K."/>
        </authorList>
    </citation>
    <scope>NUCLEOTIDE SEQUENCE [LARGE SCALE GENOMIC DNA]</scope>
    <source>
        <strain evidence="2 3">GIMN1.004</strain>
    </source>
</reference>
<evidence type="ECO:0000313" key="2">
    <source>
        <dbReference type="EMBL" id="PMS20082.1"/>
    </source>
</evidence>
<accession>A0A2N7VSG9</accession>
<protein>
    <submittedName>
        <fullName evidence="2">DUF979 domain-containing protein</fullName>
    </submittedName>
</protein>
<keyword evidence="1" id="KW-0472">Membrane</keyword>
<dbReference type="OrthoDB" id="1689651at2"/>
<proteinExistence type="predicted"/>
<evidence type="ECO:0000256" key="1">
    <source>
        <dbReference type="SAM" id="Phobius"/>
    </source>
</evidence>
<name>A0A2N7VSG9_9BURK</name>
<dbReference type="Proteomes" id="UP000235616">
    <property type="component" value="Unassembled WGS sequence"/>
</dbReference>
<feature type="transmembrane region" description="Helical" evidence="1">
    <location>
        <begin position="6"/>
        <end position="24"/>
    </location>
</feature>
<keyword evidence="3" id="KW-1185">Reference proteome</keyword>
<feature type="transmembrane region" description="Helical" evidence="1">
    <location>
        <begin position="131"/>
        <end position="150"/>
    </location>
</feature>
<dbReference type="InterPro" id="IPR009323">
    <property type="entry name" value="DUF979"/>
</dbReference>
<dbReference type="EMBL" id="PNYA01000009">
    <property type="protein sequence ID" value="PMS20082.1"/>
    <property type="molecule type" value="Genomic_DNA"/>
</dbReference>